<evidence type="ECO:0000313" key="4">
    <source>
        <dbReference type="Proteomes" id="UP000281738"/>
    </source>
</evidence>
<evidence type="ECO:0000256" key="2">
    <source>
        <dbReference type="SAM" id="Phobius"/>
    </source>
</evidence>
<keyword evidence="2" id="KW-0812">Transmembrane</keyword>
<feature type="region of interest" description="Disordered" evidence="1">
    <location>
        <begin position="1"/>
        <end position="34"/>
    </location>
</feature>
<keyword evidence="2" id="KW-1133">Transmembrane helix</keyword>
<sequence length="175" mass="18890">MSSQFPPNPHQPGYPPRGNYPQGGHYPPPPPQKKSHTLRNVLLAILAGFVLLLGGCAVLFSVASTEFSTDSDGTTSGGGGDAEETADDTASYSCKDLAKEAAELSEKADVSLLKVRQLKMVRDLRTTYDVPTGDDEAPVLVCRGSGVWSDTTKSPVRLRLLVDSDEEFFVEYQEL</sequence>
<keyword evidence="4" id="KW-1185">Reference proteome</keyword>
<dbReference type="OrthoDB" id="4825029at2"/>
<dbReference type="AlphaFoldDB" id="A0A3N2CSM9"/>
<evidence type="ECO:0000313" key="3">
    <source>
        <dbReference type="EMBL" id="ROR90552.1"/>
    </source>
</evidence>
<keyword evidence="2" id="KW-0472">Membrane</keyword>
<organism evidence="3 4">
    <name type="scientific">Nocardioides aurantiacus</name>
    <dbReference type="NCBI Taxonomy" id="86796"/>
    <lineage>
        <taxon>Bacteria</taxon>
        <taxon>Bacillati</taxon>
        <taxon>Actinomycetota</taxon>
        <taxon>Actinomycetes</taxon>
        <taxon>Propionibacteriales</taxon>
        <taxon>Nocardioidaceae</taxon>
        <taxon>Nocardioides</taxon>
    </lineage>
</organism>
<protein>
    <submittedName>
        <fullName evidence="3">Uncharacterized protein</fullName>
    </submittedName>
</protein>
<accession>A0A3N2CSM9</accession>
<feature type="region of interest" description="Disordered" evidence="1">
    <location>
        <begin position="68"/>
        <end position="89"/>
    </location>
</feature>
<dbReference type="EMBL" id="RKHO01000001">
    <property type="protein sequence ID" value="ROR90552.1"/>
    <property type="molecule type" value="Genomic_DNA"/>
</dbReference>
<reference evidence="3 4" key="1">
    <citation type="submission" date="2018-11" db="EMBL/GenBank/DDBJ databases">
        <title>Sequencing the genomes of 1000 actinobacteria strains.</title>
        <authorList>
            <person name="Klenk H.-P."/>
        </authorList>
    </citation>
    <scope>NUCLEOTIDE SEQUENCE [LARGE SCALE GENOMIC DNA]</scope>
    <source>
        <strain evidence="3 4">DSM 12652</strain>
    </source>
</reference>
<dbReference type="Proteomes" id="UP000281738">
    <property type="component" value="Unassembled WGS sequence"/>
</dbReference>
<proteinExistence type="predicted"/>
<feature type="compositionally biased region" description="Pro residues" evidence="1">
    <location>
        <begin position="1"/>
        <end position="15"/>
    </location>
</feature>
<feature type="transmembrane region" description="Helical" evidence="2">
    <location>
        <begin position="41"/>
        <end position="63"/>
    </location>
</feature>
<evidence type="ECO:0000256" key="1">
    <source>
        <dbReference type="SAM" id="MobiDB-lite"/>
    </source>
</evidence>
<name>A0A3N2CSM9_9ACTN</name>
<gene>
    <name evidence="3" type="ORF">EDD33_1393</name>
</gene>
<comment type="caution">
    <text evidence="3">The sequence shown here is derived from an EMBL/GenBank/DDBJ whole genome shotgun (WGS) entry which is preliminary data.</text>
</comment>
<dbReference type="RefSeq" id="WP_123389685.1">
    <property type="nucleotide sequence ID" value="NZ_RKHO01000001.1"/>
</dbReference>